<dbReference type="Gene3D" id="3.40.50.150">
    <property type="entry name" value="Vaccinia Virus protein VP39"/>
    <property type="match status" value="1"/>
</dbReference>
<keyword evidence="1 6" id="KW-0963">Cytoplasm</keyword>
<gene>
    <name evidence="6 7" type="primary">rsmG</name>
    <name evidence="7" type="ORF">HP555_08155</name>
</gene>
<evidence type="ECO:0000256" key="2">
    <source>
        <dbReference type="ARBA" id="ARBA00022552"/>
    </source>
</evidence>
<evidence type="ECO:0000256" key="4">
    <source>
        <dbReference type="ARBA" id="ARBA00022679"/>
    </source>
</evidence>
<dbReference type="NCBIfam" id="TIGR00138">
    <property type="entry name" value="rsmG_gidB"/>
    <property type="match status" value="1"/>
</dbReference>
<dbReference type="SUPFAM" id="SSF53335">
    <property type="entry name" value="S-adenosyl-L-methionine-dependent methyltransferases"/>
    <property type="match status" value="1"/>
</dbReference>
<comment type="subcellular location">
    <subcellularLocation>
        <location evidence="6">Cytoplasm</location>
    </subcellularLocation>
</comment>
<dbReference type="InterPro" id="IPR003682">
    <property type="entry name" value="rRNA_ssu_MeTfrase_G"/>
</dbReference>
<dbReference type="PANTHER" id="PTHR31760">
    <property type="entry name" value="S-ADENOSYL-L-METHIONINE-DEPENDENT METHYLTRANSFERASES SUPERFAMILY PROTEIN"/>
    <property type="match status" value="1"/>
</dbReference>
<dbReference type="KEGG" id="dog:HP555_08155"/>
<feature type="binding site" evidence="6">
    <location>
        <position position="150"/>
    </location>
    <ligand>
        <name>S-adenosyl-L-methionine</name>
        <dbReference type="ChEBI" id="CHEBI:59789"/>
    </ligand>
</feature>
<keyword evidence="5 6" id="KW-0949">S-adenosyl-L-methionine</keyword>
<dbReference type="CDD" id="cd02440">
    <property type="entry name" value="AdoMet_MTases"/>
    <property type="match status" value="1"/>
</dbReference>
<dbReference type="InterPro" id="IPR029063">
    <property type="entry name" value="SAM-dependent_MTases_sf"/>
</dbReference>
<dbReference type="Pfam" id="PF02527">
    <property type="entry name" value="GidB"/>
    <property type="match status" value="1"/>
</dbReference>
<keyword evidence="2 6" id="KW-0698">rRNA processing</keyword>
<name>A0A7T5VDD4_9BACT</name>
<protein>
    <recommendedName>
        <fullName evidence="6">Ribosomal RNA small subunit methyltransferase G</fullName>
        <ecNumber evidence="6">2.1.1.-</ecNumber>
    </recommendedName>
    <alternativeName>
        <fullName evidence="6">16S rRNA 7-methylguanosine methyltransferase</fullName>
        <shortName evidence="6">16S rRNA m7G methyltransferase</shortName>
    </alternativeName>
</protein>
<dbReference type="EC" id="2.1.1.-" evidence="6"/>
<comment type="similarity">
    <text evidence="6">Belongs to the methyltransferase superfamily. RNA methyltransferase RsmG family.</text>
</comment>
<dbReference type="RefSeq" id="WP_199261396.1">
    <property type="nucleotide sequence ID" value="NZ_CP054140.1"/>
</dbReference>
<keyword evidence="3 6" id="KW-0489">Methyltransferase</keyword>
<proteinExistence type="inferred from homology"/>
<evidence type="ECO:0000313" key="7">
    <source>
        <dbReference type="EMBL" id="QQG65839.1"/>
    </source>
</evidence>
<comment type="function">
    <text evidence="6">Specifically methylates the N7 position of a guanine in 16S rRNA.</text>
</comment>
<evidence type="ECO:0000256" key="1">
    <source>
        <dbReference type="ARBA" id="ARBA00022490"/>
    </source>
</evidence>
<organism evidence="7 8">
    <name type="scientific">Desulfobulbus oligotrophicus</name>
    <dbReference type="NCBI Taxonomy" id="1909699"/>
    <lineage>
        <taxon>Bacteria</taxon>
        <taxon>Pseudomonadati</taxon>
        <taxon>Thermodesulfobacteriota</taxon>
        <taxon>Desulfobulbia</taxon>
        <taxon>Desulfobulbales</taxon>
        <taxon>Desulfobulbaceae</taxon>
        <taxon>Desulfobulbus</taxon>
    </lineage>
</organism>
<dbReference type="PANTHER" id="PTHR31760:SF0">
    <property type="entry name" value="S-ADENOSYL-L-METHIONINE-DEPENDENT METHYLTRANSFERASES SUPERFAMILY PROTEIN"/>
    <property type="match status" value="1"/>
</dbReference>
<feature type="binding site" evidence="6">
    <location>
        <position position="82"/>
    </location>
    <ligand>
        <name>S-adenosyl-L-methionine</name>
        <dbReference type="ChEBI" id="CHEBI:59789"/>
    </ligand>
</feature>
<evidence type="ECO:0000256" key="6">
    <source>
        <dbReference type="HAMAP-Rule" id="MF_00074"/>
    </source>
</evidence>
<dbReference type="AlphaFoldDB" id="A0A7T5VDD4"/>
<dbReference type="EMBL" id="CP054140">
    <property type="protein sequence ID" value="QQG65839.1"/>
    <property type="molecule type" value="Genomic_DNA"/>
</dbReference>
<accession>A0A7T5VDD4</accession>
<dbReference type="Proteomes" id="UP000596092">
    <property type="component" value="Chromosome"/>
</dbReference>
<sequence length="218" mass="24101">MSESNRRLLLDGAAQLGINLEPAACERLQVYLNELMKWNQRINLIARNTGEQQAIEIHFLDSLALLPLLTRTDDAVHLLDVGSGAGFPGLVLACVLPEAHFTLVEPRQKRVSFLRHLIRLLELRNAEVVADRVEAHAAAWHGRFSHVTSRAVAEPGVFLQLIHPLVTPATGVILMLARKEPLTRLSEAGVSGWQIVETIRFTLPFSEAPRLLAVVHSG</sequence>
<keyword evidence="8" id="KW-1185">Reference proteome</keyword>
<feature type="binding site" evidence="6">
    <location>
        <begin position="133"/>
        <end position="134"/>
    </location>
    <ligand>
        <name>S-adenosyl-L-methionine</name>
        <dbReference type="ChEBI" id="CHEBI:59789"/>
    </ligand>
</feature>
<reference evidence="7 8" key="1">
    <citation type="submission" date="2020-05" db="EMBL/GenBank/DDBJ databases">
        <title>Complete genome of Desulfobulbus oligotrophicus.</title>
        <authorList>
            <person name="Podar M."/>
        </authorList>
    </citation>
    <scope>NUCLEOTIDE SEQUENCE [LARGE SCALE GENOMIC DNA]</scope>
    <source>
        <strain evidence="7 8">Prop6</strain>
    </source>
</reference>
<dbReference type="GO" id="GO:0070043">
    <property type="term" value="F:rRNA (guanine-N7-)-methyltransferase activity"/>
    <property type="evidence" value="ECO:0007669"/>
    <property type="project" value="UniProtKB-UniRule"/>
</dbReference>
<evidence type="ECO:0000313" key="8">
    <source>
        <dbReference type="Proteomes" id="UP000596092"/>
    </source>
</evidence>
<keyword evidence="4 6" id="KW-0808">Transferase</keyword>
<comment type="caution">
    <text evidence="6">Lacks conserved residue(s) required for the propagation of feature annotation.</text>
</comment>
<dbReference type="HAMAP" id="MF_00074">
    <property type="entry name" value="16SrRNA_methyltr_G"/>
    <property type="match status" value="1"/>
</dbReference>
<dbReference type="GO" id="GO:0005829">
    <property type="term" value="C:cytosol"/>
    <property type="evidence" value="ECO:0007669"/>
    <property type="project" value="TreeGrafter"/>
</dbReference>
<feature type="binding site" evidence="6">
    <location>
        <position position="87"/>
    </location>
    <ligand>
        <name>S-adenosyl-L-methionine</name>
        <dbReference type="ChEBI" id="CHEBI:59789"/>
    </ligand>
</feature>
<evidence type="ECO:0000256" key="5">
    <source>
        <dbReference type="ARBA" id="ARBA00022691"/>
    </source>
</evidence>
<evidence type="ECO:0000256" key="3">
    <source>
        <dbReference type="ARBA" id="ARBA00022603"/>
    </source>
</evidence>